<dbReference type="GO" id="GO:0008234">
    <property type="term" value="F:cysteine-type peptidase activity"/>
    <property type="evidence" value="ECO:0007669"/>
    <property type="project" value="InterPro"/>
</dbReference>
<evidence type="ECO:0000259" key="3">
    <source>
        <dbReference type="Pfam" id="PF00112"/>
    </source>
</evidence>
<dbReference type="Pfam" id="PF00112">
    <property type="entry name" value="Peptidase_C1"/>
    <property type="match status" value="1"/>
</dbReference>
<keyword evidence="4" id="KW-0378">Hydrolase</keyword>
<dbReference type="RefSeq" id="XP_002781336.1">
    <property type="nucleotide sequence ID" value="XM_002781290.1"/>
</dbReference>
<reference evidence="4 5" key="1">
    <citation type="submission" date="2008-07" db="EMBL/GenBank/DDBJ databases">
        <authorList>
            <person name="El-Sayed N."/>
            <person name="Caler E."/>
            <person name="Inman J."/>
            <person name="Amedeo P."/>
            <person name="Hass B."/>
            <person name="Wortman J."/>
        </authorList>
    </citation>
    <scope>NUCLEOTIDE SEQUENCE [LARGE SCALE GENOMIC DNA]</scope>
    <source>
        <strain evidence="5">ATCC 50983 / TXsc</strain>
    </source>
</reference>
<name>C5KQV9_PERM5</name>
<evidence type="ECO:0000256" key="2">
    <source>
        <dbReference type="ARBA" id="ARBA00023145"/>
    </source>
</evidence>
<accession>C5KQV9</accession>
<dbReference type="InParanoid" id="C5KQV9"/>
<dbReference type="AlphaFoldDB" id="C5KQV9"/>
<comment type="similarity">
    <text evidence="1">Belongs to the peptidase C1 family.</text>
</comment>
<dbReference type="SUPFAM" id="SSF54001">
    <property type="entry name" value="Cysteine proteinases"/>
    <property type="match status" value="1"/>
</dbReference>
<evidence type="ECO:0000313" key="4">
    <source>
        <dbReference type="EMBL" id="EER13131.1"/>
    </source>
</evidence>
<sequence>MYVQFILCQTSASFFTYEDFFSYKSGVYKYTSGAYVEFHTVELIGWGTEKGVDYWLAKNDWNEEWADLGTFKIAQGDCGINDLVLGAPAALN</sequence>
<dbReference type="Gene3D" id="3.90.70.10">
    <property type="entry name" value="Cysteine proteinases"/>
    <property type="match status" value="1"/>
</dbReference>
<dbReference type="EMBL" id="GG675552">
    <property type="protein sequence ID" value="EER13131.1"/>
    <property type="molecule type" value="Genomic_DNA"/>
</dbReference>
<dbReference type="PANTHER" id="PTHR12411">
    <property type="entry name" value="CYSTEINE PROTEASE FAMILY C1-RELATED"/>
    <property type="match status" value="1"/>
</dbReference>
<feature type="domain" description="Peptidase C1A papain C-terminal" evidence="3">
    <location>
        <begin position="11"/>
        <end position="84"/>
    </location>
</feature>
<proteinExistence type="inferred from homology"/>
<keyword evidence="5" id="KW-1185">Reference proteome</keyword>
<dbReference type="InterPro" id="IPR013128">
    <property type="entry name" value="Peptidase_C1A"/>
</dbReference>
<dbReference type="GeneID" id="9056750"/>
<organism evidence="5">
    <name type="scientific">Perkinsus marinus (strain ATCC 50983 / TXsc)</name>
    <dbReference type="NCBI Taxonomy" id="423536"/>
    <lineage>
        <taxon>Eukaryota</taxon>
        <taxon>Sar</taxon>
        <taxon>Alveolata</taxon>
        <taxon>Perkinsozoa</taxon>
        <taxon>Perkinsea</taxon>
        <taxon>Perkinsida</taxon>
        <taxon>Perkinsidae</taxon>
        <taxon>Perkinsus</taxon>
    </lineage>
</organism>
<dbReference type="InterPro" id="IPR038765">
    <property type="entry name" value="Papain-like_cys_pep_sf"/>
</dbReference>
<protein>
    <submittedName>
        <fullName evidence="4">Cysteine protease Cys2, putative</fullName>
    </submittedName>
</protein>
<keyword evidence="4" id="KW-0645">Protease</keyword>
<dbReference type="InterPro" id="IPR000668">
    <property type="entry name" value="Peptidase_C1A_C"/>
</dbReference>
<evidence type="ECO:0000256" key="1">
    <source>
        <dbReference type="ARBA" id="ARBA00008455"/>
    </source>
</evidence>
<evidence type="ECO:0000313" key="5">
    <source>
        <dbReference type="Proteomes" id="UP000007800"/>
    </source>
</evidence>
<dbReference type="OrthoDB" id="640249at2759"/>
<dbReference type="Proteomes" id="UP000007800">
    <property type="component" value="Unassembled WGS sequence"/>
</dbReference>
<keyword evidence="2" id="KW-0865">Zymogen</keyword>
<gene>
    <name evidence="4" type="ORF">Pmar_PMAR011459</name>
</gene>
<dbReference type="GO" id="GO:0006508">
    <property type="term" value="P:proteolysis"/>
    <property type="evidence" value="ECO:0007669"/>
    <property type="project" value="UniProtKB-KW"/>
</dbReference>